<evidence type="ECO:0000313" key="4">
    <source>
        <dbReference type="Proteomes" id="UP000831537"/>
    </source>
</evidence>
<proteinExistence type="predicted"/>
<dbReference type="EMBL" id="CP095071">
    <property type="protein sequence ID" value="UOQ84355.1"/>
    <property type="molecule type" value="Genomic_DNA"/>
</dbReference>
<gene>
    <name evidence="3" type="ORF">MUN87_16910</name>
</gene>
<reference evidence="3 4" key="1">
    <citation type="submission" date="2022-04" db="EMBL/GenBank/DDBJ databases">
        <title>Gracilibacillus sp. isolated from saltern.</title>
        <authorList>
            <person name="Won M."/>
            <person name="Lee C.-M."/>
            <person name="Woen H.-Y."/>
            <person name="Kwon S.-W."/>
        </authorList>
    </citation>
    <scope>NUCLEOTIDE SEQUENCE [LARGE SCALE GENOMIC DNA]</scope>
    <source>
        <strain evidence="3 4">SSPM10-3</strain>
    </source>
</reference>
<evidence type="ECO:0000259" key="1">
    <source>
        <dbReference type="Pfam" id="PF07299"/>
    </source>
</evidence>
<evidence type="ECO:0000259" key="2">
    <source>
        <dbReference type="Pfam" id="PF16571"/>
    </source>
</evidence>
<dbReference type="Pfam" id="PF16571">
    <property type="entry name" value="FBP_C"/>
    <property type="match status" value="1"/>
</dbReference>
<protein>
    <submittedName>
        <fullName evidence="3">FusB/FusC family EF-G-binding protein</fullName>
    </submittedName>
</protein>
<dbReference type="Gene3D" id="1.20.1280.250">
    <property type="match status" value="1"/>
</dbReference>
<dbReference type="InterPro" id="IPR038344">
    <property type="entry name" value="EF-G_N_sf"/>
</dbReference>
<organism evidence="3 4">
    <name type="scientific">Gracilibacillus salinarum</name>
    <dbReference type="NCBI Taxonomy" id="2932255"/>
    <lineage>
        <taxon>Bacteria</taxon>
        <taxon>Bacillati</taxon>
        <taxon>Bacillota</taxon>
        <taxon>Bacilli</taxon>
        <taxon>Bacillales</taxon>
        <taxon>Bacillaceae</taxon>
        <taxon>Gracilibacillus</taxon>
    </lineage>
</organism>
<sequence length="213" mass="24525">MESFLYPDQYHHIEQQLYRSVSAQANSIDQGVIQAVQELAQEEIERTVRLASPEQKQLLANLSAIQDQEDMRRFLQQLKQYVIPFPIVSDKQLEKAFPKIKKLHTPAIDELDRKEMVYWRWVDKGSGKTCILIPKKEGKFTGIEGYQELSQQKGVCSICNGLEEVSLFTVKKKGQMRGMYSKKGNYICKNPEICNKNLTNIDSLYAFVDTLNA</sequence>
<feature type="domain" description="Elongation factor G-binding protein N-terminal" evidence="1">
    <location>
        <begin position="4"/>
        <end position="86"/>
    </location>
</feature>
<feature type="domain" description="Elongation factor G-binding protein C-terminal treble-clef zinc-finger" evidence="2">
    <location>
        <begin position="101"/>
        <end position="191"/>
    </location>
</feature>
<evidence type="ECO:0000313" key="3">
    <source>
        <dbReference type="EMBL" id="UOQ84355.1"/>
    </source>
</evidence>
<dbReference type="CDD" id="cd16342">
    <property type="entry name" value="FusC_FusB"/>
    <property type="match status" value="1"/>
</dbReference>
<keyword evidence="4" id="KW-1185">Reference proteome</keyword>
<name>A0ABY4GJ23_9BACI</name>
<dbReference type="Proteomes" id="UP000831537">
    <property type="component" value="Chromosome"/>
</dbReference>
<accession>A0ABY4GJ23</accession>
<dbReference type="RefSeq" id="WP_244741979.1">
    <property type="nucleotide sequence ID" value="NZ_CP095071.1"/>
</dbReference>
<dbReference type="InterPro" id="IPR010841">
    <property type="entry name" value="EF-G-binding_N"/>
</dbReference>
<dbReference type="InterPro" id="IPR032330">
    <property type="entry name" value="EF-G-binding_C"/>
</dbReference>
<dbReference type="Pfam" id="PF07299">
    <property type="entry name" value="EF-G-binding_N"/>
    <property type="match status" value="1"/>
</dbReference>